<keyword evidence="1" id="KW-0812">Transmembrane</keyword>
<dbReference type="SUPFAM" id="SSF53448">
    <property type="entry name" value="Nucleotide-diphospho-sugar transferases"/>
    <property type="match status" value="1"/>
</dbReference>
<gene>
    <name evidence="4" type="ORF">ICL16_09975</name>
</gene>
<dbReference type="Pfam" id="PF00535">
    <property type="entry name" value="Glycos_transf_2"/>
    <property type="match status" value="1"/>
</dbReference>
<feature type="domain" description="Low-salt glycan biosynthesis hexosyltransferase Agl6 C-terminal transmembrane region" evidence="3">
    <location>
        <begin position="288"/>
        <end position="375"/>
    </location>
</feature>
<sequence>MLQQPLVSVVMPCLNEEAGIGSCIEKILTTFRKAGINGEIVVCDNGSTDKSVEIAKSMGVTVIHQPQRGYGNAYLKGFANARGKYFIMGDADDTYDFRLIPHFLNALIYDGYDFVTGSRFLGKKGLENNPWLHRLIGNPAITGILNVLFGTKYTDVYCGFRGFSREAYNMIEPVSPGMEFNLELAINAGLARLKVKEIPIQLAPRKGESKLRTLRDGWRSVRMMLLYSPNQLFIYPGLFLLILGMLTHFVVLAELWKYEGRTLGVVTGIFATIFSVVGFEILSLGLNAKTYSWSRRFDCDNPLLRKFYKLFKLETGLLMGGSMILSGSMILLSIISKWIQSNLMPLPFPEWSAFGATLVIIGFETVFSSLFISTMSMRRVEAYGQPQ</sequence>
<comment type="caution">
    <text evidence="4">The sequence shown here is derived from an EMBL/GenBank/DDBJ whole genome shotgun (WGS) entry which is preliminary data.</text>
</comment>
<organism evidence="4 5">
    <name type="scientific">Iningainema tapete BLCC-T55</name>
    <dbReference type="NCBI Taxonomy" id="2748662"/>
    <lineage>
        <taxon>Bacteria</taxon>
        <taxon>Bacillati</taxon>
        <taxon>Cyanobacteriota</taxon>
        <taxon>Cyanophyceae</taxon>
        <taxon>Nostocales</taxon>
        <taxon>Scytonemataceae</taxon>
        <taxon>Iningainema tapete</taxon>
    </lineage>
</organism>
<feature type="transmembrane region" description="Helical" evidence="1">
    <location>
        <begin position="232"/>
        <end position="251"/>
    </location>
</feature>
<feature type="transmembrane region" description="Helical" evidence="1">
    <location>
        <begin position="351"/>
        <end position="372"/>
    </location>
</feature>
<dbReference type="InterPro" id="IPR058718">
    <property type="entry name" value="Agl6_TM_C"/>
</dbReference>
<dbReference type="Gene3D" id="3.90.550.10">
    <property type="entry name" value="Spore Coat Polysaccharide Biosynthesis Protein SpsA, Chain A"/>
    <property type="match status" value="1"/>
</dbReference>
<dbReference type="InterPro" id="IPR001173">
    <property type="entry name" value="Glyco_trans_2-like"/>
</dbReference>
<feature type="transmembrane region" description="Helical" evidence="1">
    <location>
        <begin position="263"/>
        <end position="286"/>
    </location>
</feature>
<reference evidence="4" key="1">
    <citation type="submission" date="2020-09" db="EMBL/GenBank/DDBJ databases">
        <title>Iningainema tapete sp. nov. (Scytonemataceae, Cyanobacteria) from greenhouses in central Florida (USA) produces two types of nodularin with biosynthetic potential for microcystin-LR and anabaenopeptins.</title>
        <authorList>
            <person name="Berthold D.E."/>
            <person name="Lefler F.W."/>
            <person name="Huang I.-S."/>
            <person name="Abdulla H."/>
            <person name="Zimba P.V."/>
            <person name="Laughinghouse H.D. IV."/>
        </authorList>
    </citation>
    <scope>NUCLEOTIDE SEQUENCE</scope>
    <source>
        <strain evidence="4">BLCCT55</strain>
    </source>
</reference>
<name>A0A8J7C515_9CYAN</name>
<proteinExistence type="predicted"/>
<evidence type="ECO:0000259" key="3">
    <source>
        <dbReference type="Pfam" id="PF26629"/>
    </source>
</evidence>
<keyword evidence="1" id="KW-1133">Transmembrane helix</keyword>
<evidence type="ECO:0000256" key="1">
    <source>
        <dbReference type="SAM" id="Phobius"/>
    </source>
</evidence>
<dbReference type="Pfam" id="PF26629">
    <property type="entry name" value="GT2_TM_C"/>
    <property type="match status" value="1"/>
</dbReference>
<dbReference type="EMBL" id="JACXAE010000039">
    <property type="protein sequence ID" value="MBD2772394.1"/>
    <property type="molecule type" value="Genomic_DNA"/>
</dbReference>
<accession>A0A8J7C515</accession>
<keyword evidence="1" id="KW-0472">Membrane</keyword>
<dbReference type="PANTHER" id="PTHR48090:SF7">
    <property type="entry name" value="RFBJ PROTEIN"/>
    <property type="match status" value="1"/>
</dbReference>
<keyword evidence="5" id="KW-1185">Reference proteome</keyword>
<evidence type="ECO:0000313" key="4">
    <source>
        <dbReference type="EMBL" id="MBD2772394.1"/>
    </source>
</evidence>
<dbReference type="InterPro" id="IPR029044">
    <property type="entry name" value="Nucleotide-diphossugar_trans"/>
</dbReference>
<dbReference type="CDD" id="cd04179">
    <property type="entry name" value="DPM_DPG-synthase_like"/>
    <property type="match status" value="1"/>
</dbReference>
<dbReference type="Proteomes" id="UP000629098">
    <property type="component" value="Unassembled WGS sequence"/>
</dbReference>
<dbReference type="InterPro" id="IPR050256">
    <property type="entry name" value="Glycosyltransferase_2"/>
</dbReference>
<protein>
    <submittedName>
        <fullName evidence="4">Glycosyltransferase family 2 protein</fullName>
    </submittedName>
</protein>
<feature type="domain" description="Glycosyltransferase 2-like" evidence="2">
    <location>
        <begin position="8"/>
        <end position="168"/>
    </location>
</feature>
<dbReference type="RefSeq" id="WP_190826885.1">
    <property type="nucleotide sequence ID" value="NZ_CAWPPI010000039.1"/>
</dbReference>
<dbReference type="PANTHER" id="PTHR48090">
    <property type="entry name" value="UNDECAPRENYL-PHOSPHATE 4-DEOXY-4-FORMAMIDO-L-ARABINOSE TRANSFERASE-RELATED"/>
    <property type="match status" value="1"/>
</dbReference>
<dbReference type="AlphaFoldDB" id="A0A8J7C515"/>
<evidence type="ECO:0000259" key="2">
    <source>
        <dbReference type="Pfam" id="PF00535"/>
    </source>
</evidence>
<feature type="transmembrane region" description="Helical" evidence="1">
    <location>
        <begin position="315"/>
        <end position="339"/>
    </location>
</feature>
<evidence type="ECO:0000313" key="5">
    <source>
        <dbReference type="Proteomes" id="UP000629098"/>
    </source>
</evidence>